<dbReference type="GO" id="GO:0009055">
    <property type="term" value="F:electron transfer activity"/>
    <property type="evidence" value="ECO:0007669"/>
    <property type="project" value="InterPro"/>
</dbReference>
<gene>
    <name evidence="14" type="ORF">GSM42_02195</name>
</gene>
<dbReference type="PROSITE" id="PS51007">
    <property type="entry name" value="CYTC"/>
    <property type="match status" value="1"/>
</dbReference>
<accession>A0A6I4VLT2</accession>
<keyword evidence="3 10" id="KW-0349">Heme</keyword>
<reference evidence="14 15" key="1">
    <citation type="submission" date="2019-12" db="EMBL/GenBank/DDBJ databases">
        <title>Whole-genome analyses of novel actinobacteria.</title>
        <authorList>
            <person name="Sahin N."/>
            <person name="Saygin H."/>
        </authorList>
    </citation>
    <scope>NUCLEOTIDE SEQUENCE [LARGE SCALE GENOMIC DNA]</scope>
    <source>
        <strain evidence="14 15">KC615</strain>
    </source>
</reference>
<feature type="transmembrane region" description="Helical" evidence="11">
    <location>
        <begin position="142"/>
        <end position="162"/>
    </location>
</feature>
<dbReference type="RefSeq" id="WP_160799587.1">
    <property type="nucleotide sequence ID" value="NZ_WUUL01000001.1"/>
</dbReference>
<dbReference type="SUPFAM" id="SSF81648">
    <property type="entry name" value="a domain/subunit of cytochrome bc1 complex (Ubiquinol-cytochrome c reductase)"/>
    <property type="match status" value="1"/>
</dbReference>
<dbReference type="GO" id="GO:0016020">
    <property type="term" value="C:membrane"/>
    <property type="evidence" value="ECO:0007669"/>
    <property type="project" value="UniProtKB-SubCell"/>
</dbReference>
<dbReference type="Proteomes" id="UP000430692">
    <property type="component" value="Unassembled WGS sequence"/>
</dbReference>
<dbReference type="PANTHER" id="PTHR37823">
    <property type="entry name" value="CYTOCHROME C-553-LIKE"/>
    <property type="match status" value="1"/>
</dbReference>
<keyword evidence="6" id="KW-0249">Electron transport</keyword>
<evidence type="ECO:0000256" key="7">
    <source>
        <dbReference type="ARBA" id="ARBA00022989"/>
    </source>
</evidence>
<keyword evidence="4 11" id="KW-0812">Transmembrane</keyword>
<evidence type="ECO:0000256" key="10">
    <source>
        <dbReference type="PROSITE-ProRule" id="PRU00433"/>
    </source>
</evidence>
<feature type="transmembrane region" description="Helical" evidence="11">
    <location>
        <begin position="47"/>
        <end position="68"/>
    </location>
</feature>
<evidence type="ECO:0000256" key="6">
    <source>
        <dbReference type="ARBA" id="ARBA00022982"/>
    </source>
</evidence>
<proteinExistence type="predicted"/>
<feature type="domain" description="Cytochrome b/b6 C-terminal region profile" evidence="12">
    <location>
        <begin position="33"/>
        <end position="160"/>
    </location>
</feature>
<dbReference type="Pfam" id="PF00032">
    <property type="entry name" value="Cytochrom_B_C"/>
    <property type="match status" value="1"/>
</dbReference>
<keyword evidence="5 10" id="KW-0479">Metal-binding</keyword>
<dbReference type="GO" id="GO:0046872">
    <property type="term" value="F:metal ion binding"/>
    <property type="evidence" value="ECO:0007669"/>
    <property type="project" value="UniProtKB-KW"/>
</dbReference>
<evidence type="ECO:0000259" key="12">
    <source>
        <dbReference type="PROSITE" id="PS51003"/>
    </source>
</evidence>
<evidence type="ECO:0000256" key="5">
    <source>
        <dbReference type="ARBA" id="ARBA00022723"/>
    </source>
</evidence>
<comment type="caution">
    <text evidence="14">The sequence shown here is derived from an EMBL/GenBank/DDBJ whole genome shotgun (WGS) entry which is preliminary data.</text>
</comment>
<evidence type="ECO:0000256" key="8">
    <source>
        <dbReference type="ARBA" id="ARBA00023004"/>
    </source>
</evidence>
<dbReference type="InterPro" id="IPR036150">
    <property type="entry name" value="Cyt_b/b6_C_sf"/>
</dbReference>
<name>A0A6I4VLT2_9BACL</name>
<protein>
    <submittedName>
        <fullName evidence="14">C-type cytochrome</fullName>
    </submittedName>
</protein>
<evidence type="ECO:0000256" key="3">
    <source>
        <dbReference type="ARBA" id="ARBA00022617"/>
    </source>
</evidence>
<sequence length="264" mass="29612">MAHNQDGNQKEQVHYVGDSRVRANRKKMYPPDYTEFPSKSEAFFPDFLLKEWMVAAVFLVGFMTLVMAEEPPLGDIADPTNTGFLPVPDWYFLFMYQLLKYKWASGPFVIIGTLVLPGILFTSIILAPWLDRSKERRPSKRPIAIGLMLVSLVSIIALTWAAEAEHETQLESAVGTPTVDKKVVDANSEGQKLYSENACIRCHGEQLEGKNGPPLLGVGNRRTAEQLHEYINDGKGGVMPAGMFQGSPEQQEVLVQWLMKQKQK</sequence>
<evidence type="ECO:0000313" key="14">
    <source>
        <dbReference type="EMBL" id="MXQ52579.1"/>
    </source>
</evidence>
<dbReference type="InterPro" id="IPR005798">
    <property type="entry name" value="Cyt_b/b6_C"/>
</dbReference>
<keyword evidence="8 10" id="KW-0408">Iron</keyword>
<feature type="transmembrane region" description="Helical" evidence="11">
    <location>
        <begin position="108"/>
        <end position="130"/>
    </location>
</feature>
<keyword evidence="7 11" id="KW-1133">Transmembrane helix</keyword>
<dbReference type="Pfam" id="PF13442">
    <property type="entry name" value="Cytochrome_CBB3"/>
    <property type="match status" value="1"/>
</dbReference>
<dbReference type="Gene3D" id="1.20.810.10">
    <property type="entry name" value="Cytochrome Bc1 Complex, Chain C"/>
    <property type="match status" value="1"/>
</dbReference>
<evidence type="ECO:0000256" key="1">
    <source>
        <dbReference type="ARBA" id="ARBA00004141"/>
    </source>
</evidence>
<evidence type="ECO:0000313" key="15">
    <source>
        <dbReference type="Proteomes" id="UP000430692"/>
    </source>
</evidence>
<feature type="domain" description="Cytochrome c" evidence="13">
    <location>
        <begin position="185"/>
        <end position="262"/>
    </location>
</feature>
<keyword evidence="9 11" id="KW-0472">Membrane</keyword>
<dbReference type="PROSITE" id="PS51003">
    <property type="entry name" value="CYTB_CTER"/>
    <property type="match status" value="1"/>
</dbReference>
<comment type="subcellular location">
    <subcellularLocation>
        <location evidence="1">Membrane</location>
        <topology evidence="1">Multi-pass membrane protein</topology>
    </subcellularLocation>
</comment>
<dbReference type="GO" id="GO:0020037">
    <property type="term" value="F:heme binding"/>
    <property type="evidence" value="ECO:0007669"/>
    <property type="project" value="InterPro"/>
</dbReference>
<dbReference type="SUPFAM" id="SSF46626">
    <property type="entry name" value="Cytochrome c"/>
    <property type="match status" value="1"/>
</dbReference>
<evidence type="ECO:0000256" key="11">
    <source>
        <dbReference type="SAM" id="Phobius"/>
    </source>
</evidence>
<dbReference type="InterPro" id="IPR009056">
    <property type="entry name" value="Cyt_c-like_dom"/>
</dbReference>
<dbReference type="PANTHER" id="PTHR37823:SF4">
    <property type="entry name" value="MENAQUINOL-CYTOCHROME C REDUCTASE CYTOCHROME B_C SUBUNIT"/>
    <property type="match status" value="1"/>
</dbReference>
<dbReference type="Gene3D" id="1.10.760.10">
    <property type="entry name" value="Cytochrome c-like domain"/>
    <property type="match status" value="1"/>
</dbReference>
<dbReference type="InterPro" id="IPR051811">
    <property type="entry name" value="Cytochrome_c550/c551-like"/>
</dbReference>
<evidence type="ECO:0000259" key="13">
    <source>
        <dbReference type="PROSITE" id="PS51007"/>
    </source>
</evidence>
<keyword evidence="2" id="KW-0813">Transport</keyword>
<dbReference type="AlphaFoldDB" id="A0A6I4VLT2"/>
<evidence type="ECO:0000256" key="4">
    <source>
        <dbReference type="ARBA" id="ARBA00022692"/>
    </source>
</evidence>
<organism evidence="14 15">
    <name type="scientific">Shimazuella alba</name>
    <dbReference type="NCBI Taxonomy" id="2690964"/>
    <lineage>
        <taxon>Bacteria</taxon>
        <taxon>Bacillati</taxon>
        <taxon>Bacillota</taxon>
        <taxon>Bacilli</taxon>
        <taxon>Bacillales</taxon>
        <taxon>Thermoactinomycetaceae</taxon>
        <taxon>Shimazuella</taxon>
    </lineage>
</organism>
<evidence type="ECO:0000256" key="2">
    <source>
        <dbReference type="ARBA" id="ARBA00022448"/>
    </source>
</evidence>
<dbReference type="InterPro" id="IPR036909">
    <property type="entry name" value="Cyt_c-like_dom_sf"/>
</dbReference>
<evidence type="ECO:0000256" key="9">
    <source>
        <dbReference type="ARBA" id="ARBA00023136"/>
    </source>
</evidence>
<dbReference type="GO" id="GO:0016491">
    <property type="term" value="F:oxidoreductase activity"/>
    <property type="evidence" value="ECO:0007669"/>
    <property type="project" value="InterPro"/>
</dbReference>
<dbReference type="InterPro" id="IPR027387">
    <property type="entry name" value="Cytb/b6-like_sf"/>
</dbReference>
<dbReference type="EMBL" id="WUUL01000001">
    <property type="protein sequence ID" value="MXQ52579.1"/>
    <property type="molecule type" value="Genomic_DNA"/>
</dbReference>
<keyword evidence="15" id="KW-1185">Reference proteome</keyword>